<proteinExistence type="predicted"/>
<name>A0AAE1KQC8_PETCI</name>
<comment type="caution">
    <text evidence="2">The sequence shown here is derived from an EMBL/GenBank/DDBJ whole genome shotgun (WGS) entry which is preliminary data.</text>
</comment>
<organism evidence="2 3">
    <name type="scientific">Petrolisthes cinctipes</name>
    <name type="common">Flat porcelain crab</name>
    <dbReference type="NCBI Taxonomy" id="88211"/>
    <lineage>
        <taxon>Eukaryota</taxon>
        <taxon>Metazoa</taxon>
        <taxon>Ecdysozoa</taxon>
        <taxon>Arthropoda</taxon>
        <taxon>Crustacea</taxon>
        <taxon>Multicrustacea</taxon>
        <taxon>Malacostraca</taxon>
        <taxon>Eumalacostraca</taxon>
        <taxon>Eucarida</taxon>
        <taxon>Decapoda</taxon>
        <taxon>Pleocyemata</taxon>
        <taxon>Anomura</taxon>
        <taxon>Galatheoidea</taxon>
        <taxon>Porcellanidae</taxon>
        <taxon>Petrolisthes</taxon>
    </lineage>
</organism>
<dbReference type="AlphaFoldDB" id="A0AAE1KQC8"/>
<protein>
    <submittedName>
        <fullName evidence="2">Uncharacterized protein</fullName>
    </submittedName>
</protein>
<evidence type="ECO:0000313" key="3">
    <source>
        <dbReference type="Proteomes" id="UP001286313"/>
    </source>
</evidence>
<sequence length="77" mass="8490">MTSSMTSQLGSPAEDATDIVDTYTLAIIEEPSRTAECGGVATEPRASQPCKDDRDNNRERKTTVTGWQERPTETKEK</sequence>
<evidence type="ECO:0000313" key="2">
    <source>
        <dbReference type="EMBL" id="KAK3879652.1"/>
    </source>
</evidence>
<gene>
    <name evidence="2" type="ORF">Pcinc_015796</name>
</gene>
<keyword evidence="3" id="KW-1185">Reference proteome</keyword>
<feature type="compositionally biased region" description="Basic and acidic residues" evidence="1">
    <location>
        <begin position="50"/>
        <end position="62"/>
    </location>
</feature>
<feature type="region of interest" description="Disordered" evidence="1">
    <location>
        <begin position="35"/>
        <end position="77"/>
    </location>
</feature>
<accession>A0AAE1KQC8</accession>
<dbReference type="EMBL" id="JAWQEG010001415">
    <property type="protein sequence ID" value="KAK3879652.1"/>
    <property type="molecule type" value="Genomic_DNA"/>
</dbReference>
<dbReference type="Proteomes" id="UP001286313">
    <property type="component" value="Unassembled WGS sequence"/>
</dbReference>
<evidence type="ECO:0000256" key="1">
    <source>
        <dbReference type="SAM" id="MobiDB-lite"/>
    </source>
</evidence>
<reference evidence="2" key="1">
    <citation type="submission" date="2023-10" db="EMBL/GenBank/DDBJ databases">
        <title>Genome assemblies of two species of porcelain crab, Petrolisthes cinctipes and Petrolisthes manimaculis (Anomura: Porcellanidae).</title>
        <authorList>
            <person name="Angst P."/>
        </authorList>
    </citation>
    <scope>NUCLEOTIDE SEQUENCE</scope>
    <source>
        <strain evidence="2">PB745_01</strain>
        <tissue evidence="2">Gill</tissue>
    </source>
</reference>